<name>U9TXH4_RHIID</name>
<dbReference type="EMBL" id="KI286472">
    <property type="protein sequence ID" value="ESA11008.1"/>
    <property type="molecule type" value="Genomic_DNA"/>
</dbReference>
<evidence type="ECO:0000313" key="1">
    <source>
        <dbReference type="EMBL" id="ESA11008.1"/>
    </source>
</evidence>
<organism evidence="1">
    <name type="scientific">Rhizophagus irregularis (strain DAOM 181602 / DAOM 197198 / MUCL 43194)</name>
    <name type="common">Arbuscular mycorrhizal fungus</name>
    <name type="synonym">Glomus intraradices</name>
    <dbReference type="NCBI Taxonomy" id="747089"/>
    <lineage>
        <taxon>Eukaryota</taxon>
        <taxon>Fungi</taxon>
        <taxon>Fungi incertae sedis</taxon>
        <taxon>Mucoromycota</taxon>
        <taxon>Glomeromycotina</taxon>
        <taxon>Glomeromycetes</taxon>
        <taxon>Glomerales</taxon>
        <taxon>Glomeraceae</taxon>
        <taxon>Rhizophagus</taxon>
    </lineage>
</organism>
<gene>
    <name evidence="1" type="ORF">GLOINDRAFT_28781</name>
</gene>
<dbReference type="AlphaFoldDB" id="U9TXH4"/>
<proteinExistence type="predicted"/>
<sequence length="49" mass="5998">MKANYFAEQFSIEDFHNSEEKDHLTLQQLFIPYNSKNIWNDHKKKNLEL</sequence>
<accession>U9TXH4</accession>
<protein>
    <submittedName>
        <fullName evidence="1">Uncharacterized protein</fullName>
    </submittedName>
</protein>
<reference evidence="1" key="1">
    <citation type="submission" date="2013-07" db="EMBL/GenBank/DDBJ databases">
        <title>The genome of an arbuscular mycorrhizal fungus provides insights into the evolution of the oldest plant symbiosis.</title>
        <authorList>
            <consortium name="DOE Joint Genome Institute"/>
            <person name="Tisserant E."/>
            <person name="Malbreil M."/>
            <person name="Kuo A."/>
            <person name="Kohler A."/>
            <person name="Symeonidi A."/>
            <person name="Balestrini R."/>
            <person name="Charron P."/>
            <person name="Duensing N."/>
            <person name="Frei-dit-Frey N."/>
            <person name="Gianinazzi-Pearson V."/>
            <person name="Gilbert B."/>
            <person name="Handa Y."/>
            <person name="Hijri M."/>
            <person name="Kaul R."/>
            <person name="Kawaguchi M."/>
            <person name="Krajinski F."/>
            <person name="Lammers P."/>
            <person name="Lapierre D."/>
            <person name="Masclaux F.G."/>
            <person name="Murat C."/>
            <person name="Morin E."/>
            <person name="Ndikumana S."/>
            <person name="Pagni M."/>
            <person name="Petitpierre D."/>
            <person name="Requena N."/>
            <person name="Rosikiewicz P."/>
            <person name="Riley R."/>
            <person name="Saito K."/>
            <person name="San Clemente H."/>
            <person name="Shapiro H."/>
            <person name="van Tuinen D."/>
            <person name="Becard G."/>
            <person name="Bonfante P."/>
            <person name="Paszkowski U."/>
            <person name="Shachar-Hill Y."/>
            <person name="Young J.P."/>
            <person name="Sanders I.R."/>
            <person name="Henrissat B."/>
            <person name="Rensing S.A."/>
            <person name="Grigoriev I.V."/>
            <person name="Corradi N."/>
            <person name="Roux C."/>
            <person name="Martin F."/>
        </authorList>
    </citation>
    <scope>NUCLEOTIDE SEQUENCE</scope>
    <source>
        <strain evidence="1">DAOM 197198</strain>
    </source>
</reference>
<dbReference type="HOGENOM" id="CLU_3143741_0_0_1"/>